<feature type="domain" description="F-box" evidence="1">
    <location>
        <begin position="1"/>
        <end position="44"/>
    </location>
</feature>
<reference evidence="3" key="1">
    <citation type="submission" date="2015-06" db="EMBL/GenBank/DDBJ databases">
        <title>Expansion of signal transduction pathways in fungi by whole-genome duplication.</title>
        <authorList>
            <consortium name="DOE Joint Genome Institute"/>
            <person name="Corrochano L.M."/>
            <person name="Kuo A."/>
            <person name="Marcet-Houben M."/>
            <person name="Polaino S."/>
            <person name="Salamov A."/>
            <person name="Villalobos J.M."/>
            <person name="Alvarez M.I."/>
            <person name="Avalos J."/>
            <person name="Benito E.P."/>
            <person name="Benoit I."/>
            <person name="Burger G."/>
            <person name="Camino L.P."/>
            <person name="Canovas D."/>
            <person name="Cerda-Olmedo E."/>
            <person name="Cheng J.-F."/>
            <person name="Dominguez A."/>
            <person name="Elias M."/>
            <person name="Eslava A.P."/>
            <person name="Glaser F."/>
            <person name="Grimwood J."/>
            <person name="Gutierrez G."/>
            <person name="Heitman J."/>
            <person name="Henrissat B."/>
            <person name="Iturriaga E.A."/>
            <person name="Lang B.F."/>
            <person name="Lavin J.L."/>
            <person name="Lee S."/>
            <person name="Li W."/>
            <person name="Lindquist E."/>
            <person name="Lopez-Garcia S."/>
            <person name="Luque E.M."/>
            <person name="Marcos A.T."/>
            <person name="Martin J."/>
            <person name="McCluskey K."/>
            <person name="Medina H.R."/>
            <person name="Miralles-Duran A."/>
            <person name="Miyazaki A."/>
            <person name="Munoz-Torres E."/>
            <person name="Oguiza J.A."/>
            <person name="Ohm R."/>
            <person name="Olmedo M."/>
            <person name="Orejas M."/>
            <person name="Ortiz-Castellanos L."/>
            <person name="Pisabarro A.G."/>
            <person name="Rodriguez-Romero J."/>
            <person name="Ruiz-Herrera J."/>
            <person name="Ruiz-Vazquez R."/>
            <person name="Sanz C."/>
            <person name="Schackwitz W."/>
            <person name="Schmutz J."/>
            <person name="Shahriari M."/>
            <person name="Shelest E."/>
            <person name="Silva-Franco F."/>
            <person name="Soanes D."/>
            <person name="Syed K."/>
            <person name="Tagua V.G."/>
            <person name="Talbot N.J."/>
            <person name="Thon M."/>
            <person name="De vries R.P."/>
            <person name="Wiebenga A."/>
            <person name="Yadav J.S."/>
            <person name="Braun E.L."/>
            <person name="Baker S."/>
            <person name="Garre V."/>
            <person name="Horwitz B."/>
            <person name="Torres-Martinez S."/>
            <person name="Idnurm A."/>
            <person name="Herrera-Estrella A."/>
            <person name="Gabaldon T."/>
            <person name="Grigoriev I.V."/>
        </authorList>
    </citation>
    <scope>NUCLEOTIDE SEQUENCE [LARGE SCALE GENOMIC DNA]</scope>
    <source>
        <strain evidence="3">NRRL 1555(-)</strain>
    </source>
</reference>
<evidence type="ECO:0000313" key="2">
    <source>
        <dbReference type="EMBL" id="OAD71701.1"/>
    </source>
</evidence>
<accession>A0A163A842</accession>
<dbReference type="Proteomes" id="UP000077315">
    <property type="component" value="Unassembled WGS sequence"/>
</dbReference>
<dbReference type="VEuPathDB" id="FungiDB:PHYBLDRAFT_73936"/>
<organism evidence="2 3">
    <name type="scientific">Phycomyces blakesleeanus (strain ATCC 8743b / DSM 1359 / FGSC 10004 / NBRC 33097 / NRRL 1555)</name>
    <dbReference type="NCBI Taxonomy" id="763407"/>
    <lineage>
        <taxon>Eukaryota</taxon>
        <taxon>Fungi</taxon>
        <taxon>Fungi incertae sedis</taxon>
        <taxon>Mucoromycota</taxon>
        <taxon>Mucoromycotina</taxon>
        <taxon>Mucoromycetes</taxon>
        <taxon>Mucorales</taxon>
        <taxon>Phycomycetaceae</taxon>
        <taxon>Phycomyces</taxon>
    </lineage>
</organism>
<dbReference type="InParanoid" id="A0A163A842"/>
<dbReference type="PROSITE" id="PS50181">
    <property type="entry name" value="FBOX"/>
    <property type="match status" value="1"/>
</dbReference>
<dbReference type="InterPro" id="IPR036047">
    <property type="entry name" value="F-box-like_dom_sf"/>
</dbReference>
<dbReference type="EMBL" id="KV440985">
    <property type="protein sequence ID" value="OAD71701.1"/>
    <property type="molecule type" value="Genomic_DNA"/>
</dbReference>
<gene>
    <name evidence="2" type="ORF">PHYBLDRAFT_73936</name>
</gene>
<evidence type="ECO:0000259" key="1">
    <source>
        <dbReference type="PROSITE" id="PS50181"/>
    </source>
</evidence>
<dbReference type="InterPro" id="IPR001810">
    <property type="entry name" value="F-box_dom"/>
</dbReference>
<dbReference type="Gene3D" id="3.80.10.10">
    <property type="entry name" value="Ribonuclease Inhibitor"/>
    <property type="match status" value="1"/>
</dbReference>
<keyword evidence="3" id="KW-1185">Reference proteome</keyword>
<protein>
    <recommendedName>
        <fullName evidence="1">F-box domain-containing protein</fullName>
    </recommendedName>
</protein>
<sequence length="604" mass="71281">MIPKFPYEIISLIASHLESYDQSTCALVCKQLTEPFQNAHWYRLDMNNYIIKGFFNKSQNNTYLTNAHRVVELTIDGLNEHCEKYYLKMQQLYPDIKRLEYYESSQTNQILKMINWNSWKTLSHLKISFHFKIIIVPRTLFTKLSVLSCLTHLTLHSILSVWAVYKNQAPFSWLDIELLHTFLPQLEDLDVKFMLTPIPKQDINIIRRITPAYTIKKFCCSNHYINAYWMFYFALKYPNLLEIELEIDGLGISERPITQKEDYQNEIQLLSTLDRFFPCLKKTRVRAESFNEWRFSMFFDTLLYFNVNIETAKLSYYEKCTIEPNKPKSLLSVTPESLRVLWIELLYFSDEEPITKRFVLYLGLVELHFEVYVQIEIDVILDKCPLLRLLYIKSGKVYLSEQSNNITGPHPLRRLNLQGIISNTQVFEYISFRCKKLSFLKLNSVDFKEFALTETRRLLFDMSFSQLDTLIICNIRLKYDKVKHFIIEQVSNVDDGSLDLDYLEGPAQSSWYYIHLDPARAEKVPCTWKLDESDIKYAQEYCKNIKKGSFSGISIGSMGEAYGGYESKDFWKKDLQNGIFVVRVQSVKDYYLDTEKIESMICML</sequence>
<dbReference type="GeneID" id="29003857"/>
<dbReference type="InterPro" id="IPR032675">
    <property type="entry name" value="LRR_dom_sf"/>
</dbReference>
<proteinExistence type="predicted"/>
<dbReference type="OrthoDB" id="2243238at2759"/>
<dbReference type="SUPFAM" id="SSF81383">
    <property type="entry name" value="F-box domain"/>
    <property type="match status" value="1"/>
</dbReference>
<evidence type="ECO:0000313" key="3">
    <source>
        <dbReference type="Proteomes" id="UP000077315"/>
    </source>
</evidence>
<dbReference type="AlphaFoldDB" id="A0A163A842"/>
<name>A0A163A842_PHYB8</name>
<dbReference type="RefSeq" id="XP_018289741.1">
    <property type="nucleotide sequence ID" value="XM_018442951.1"/>
</dbReference>